<evidence type="ECO:0000313" key="2">
    <source>
        <dbReference type="Proteomes" id="UP000317685"/>
    </source>
</evidence>
<dbReference type="EMBL" id="VIWZ01000001">
    <property type="protein sequence ID" value="TWG15553.1"/>
    <property type="molecule type" value="Genomic_DNA"/>
</dbReference>
<accession>A0A561VVE1</accession>
<dbReference type="Proteomes" id="UP000317685">
    <property type="component" value="Unassembled WGS sequence"/>
</dbReference>
<sequence>MVERYRQLPYTFLRLHDETPETRANLAEILGDTQKSLSFYRRWLTLESTEIGAAYDNLVDKVRERNSEFRKDALSRPAPAADVDIEAGYLYTFDDRAERLACIKLMRKNLGLLRNLL</sequence>
<name>A0A561VVE1_9ACTN</name>
<evidence type="ECO:0000313" key="1">
    <source>
        <dbReference type="EMBL" id="TWG15553.1"/>
    </source>
</evidence>
<dbReference type="AlphaFoldDB" id="A0A561VVE1"/>
<keyword evidence="2" id="KW-1185">Reference proteome</keyword>
<gene>
    <name evidence="1" type="ORF">FHU34_11871</name>
</gene>
<protein>
    <submittedName>
        <fullName evidence="1">Uncharacterized protein</fullName>
    </submittedName>
</protein>
<proteinExistence type="predicted"/>
<reference evidence="1 2" key="1">
    <citation type="submission" date="2019-06" db="EMBL/GenBank/DDBJ databases">
        <title>Sequencing the genomes of 1000 actinobacteria strains.</title>
        <authorList>
            <person name="Klenk H.-P."/>
        </authorList>
    </citation>
    <scope>NUCLEOTIDE SEQUENCE [LARGE SCALE GENOMIC DNA]</scope>
    <source>
        <strain evidence="1 2">DSM 45885</strain>
    </source>
</reference>
<comment type="caution">
    <text evidence="1">The sequence shown here is derived from an EMBL/GenBank/DDBJ whole genome shotgun (WGS) entry which is preliminary data.</text>
</comment>
<organism evidence="1 2">
    <name type="scientific">Micromonospora taraxaci</name>
    <dbReference type="NCBI Taxonomy" id="1316803"/>
    <lineage>
        <taxon>Bacteria</taxon>
        <taxon>Bacillati</taxon>
        <taxon>Actinomycetota</taxon>
        <taxon>Actinomycetes</taxon>
        <taxon>Micromonosporales</taxon>
        <taxon>Micromonosporaceae</taxon>
        <taxon>Micromonospora</taxon>
    </lineage>
</organism>